<dbReference type="Pfam" id="PF00622">
    <property type="entry name" value="SPRY"/>
    <property type="match status" value="1"/>
</dbReference>
<dbReference type="AlphaFoldDB" id="A0A9W4WUK3"/>
<dbReference type="InterPro" id="IPR043136">
    <property type="entry name" value="B30.2/SPRY_sf"/>
</dbReference>
<dbReference type="InterPro" id="IPR003877">
    <property type="entry name" value="SPRY_dom"/>
</dbReference>
<name>A0A9W4WUK3_9GLOM</name>
<dbReference type="Proteomes" id="UP001153678">
    <property type="component" value="Unassembled WGS sequence"/>
</dbReference>
<dbReference type="OrthoDB" id="25503at2759"/>
<dbReference type="EMBL" id="CAMKVN010000173">
    <property type="protein sequence ID" value="CAI2164706.1"/>
    <property type="molecule type" value="Genomic_DNA"/>
</dbReference>
<dbReference type="SUPFAM" id="SSF49899">
    <property type="entry name" value="Concanavalin A-like lectins/glucanases"/>
    <property type="match status" value="1"/>
</dbReference>
<organism evidence="2 3">
    <name type="scientific">Funneliformis geosporum</name>
    <dbReference type="NCBI Taxonomy" id="1117311"/>
    <lineage>
        <taxon>Eukaryota</taxon>
        <taxon>Fungi</taxon>
        <taxon>Fungi incertae sedis</taxon>
        <taxon>Mucoromycota</taxon>
        <taxon>Glomeromycotina</taxon>
        <taxon>Glomeromycetes</taxon>
        <taxon>Glomerales</taxon>
        <taxon>Glomeraceae</taxon>
        <taxon>Funneliformis</taxon>
    </lineage>
</organism>
<sequence length="40" mass="4652">MPGWEDSSWDYHGEDRKLYFKNNGKTYRTAFTTGDTIGCC</sequence>
<protein>
    <submittedName>
        <fullName evidence="2">3736_t:CDS:1</fullName>
    </submittedName>
</protein>
<evidence type="ECO:0000313" key="2">
    <source>
        <dbReference type="EMBL" id="CAI2164706.1"/>
    </source>
</evidence>
<dbReference type="Gene3D" id="2.60.120.920">
    <property type="match status" value="1"/>
</dbReference>
<reference evidence="2" key="1">
    <citation type="submission" date="2022-08" db="EMBL/GenBank/DDBJ databases">
        <authorList>
            <person name="Kallberg Y."/>
            <person name="Tangrot J."/>
            <person name="Rosling A."/>
        </authorList>
    </citation>
    <scope>NUCLEOTIDE SEQUENCE</scope>
    <source>
        <strain evidence="2">Wild A</strain>
    </source>
</reference>
<keyword evidence="3" id="KW-1185">Reference proteome</keyword>
<dbReference type="InterPro" id="IPR013320">
    <property type="entry name" value="ConA-like_dom_sf"/>
</dbReference>
<evidence type="ECO:0000259" key="1">
    <source>
        <dbReference type="Pfam" id="PF00622"/>
    </source>
</evidence>
<proteinExistence type="predicted"/>
<comment type="caution">
    <text evidence="2">The sequence shown here is derived from an EMBL/GenBank/DDBJ whole genome shotgun (WGS) entry which is preliminary data.</text>
</comment>
<evidence type="ECO:0000313" key="3">
    <source>
        <dbReference type="Proteomes" id="UP001153678"/>
    </source>
</evidence>
<gene>
    <name evidence="2" type="ORF">FWILDA_LOCUS1702</name>
</gene>
<feature type="domain" description="SPRY" evidence="1">
    <location>
        <begin position="2"/>
        <end position="40"/>
    </location>
</feature>
<accession>A0A9W4WUK3</accession>